<dbReference type="SUPFAM" id="SSF51556">
    <property type="entry name" value="Metallo-dependent hydrolases"/>
    <property type="match status" value="1"/>
</dbReference>
<name>A0ABW1KR42_9PROT</name>
<dbReference type="InterPro" id="IPR032466">
    <property type="entry name" value="Metal_Hydrolase"/>
</dbReference>
<accession>A0ABW1KR42</accession>
<keyword evidence="1" id="KW-0732">Signal</keyword>
<dbReference type="Gene3D" id="1.20.58.520">
    <property type="entry name" value="Amidohydrolase"/>
    <property type="match status" value="1"/>
</dbReference>
<evidence type="ECO:0000313" key="4">
    <source>
        <dbReference type="Proteomes" id="UP001596116"/>
    </source>
</evidence>
<dbReference type="InterPro" id="IPR051781">
    <property type="entry name" value="Metallo-dep_Hydrolase"/>
</dbReference>
<organism evidence="3 4">
    <name type="scientific">Hyphococcus aureus</name>
    <dbReference type="NCBI Taxonomy" id="2666033"/>
    <lineage>
        <taxon>Bacteria</taxon>
        <taxon>Pseudomonadati</taxon>
        <taxon>Pseudomonadota</taxon>
        <taxon>Alphaproteobacteria</taxon>
        <taxon>Parvularculales</taxon>
        <taxon>Parvularculaceae</taxon>
        <taxon>Hyphococcus</taxon>
    </lineage>
</organism>
<dbReference type="PANTHER" id="PTHR43135:SF3">
    <property type="entry name" value="ALPHA-D-RIBOSE 1-METHYLPHOSPHONATE 5-TRIPHOSPHATE DIPHOSPHATASE"/>
    <property type="match status" value="1"/>
</dbReference>
<dbReference type="Pfam" id="PF01979">
    <property type="entry name" value="Amidohydro_1"/>
    <property type="match status" value="1"/>
</dbReference>
<reference evidence="3 4" key="1">
    <citation type="submission" date="2024-09" db="EMBL/GenBank/DDBJ databases">
        <authorList>
            <person name="Zhang Z.-H."/>
        </authorList>
    </citation>
    <scope>NUCLEOTIDE SEQUENCE [LARGE SCALE GENOMIC DNA]</scope>
    <source>
        <strain evidence="3 4">HHTR114</strain>
    </source>
</reference>
<dbReference type="InterPro" id="IPR006680">
    <property type="entry name" value="Amidohydro-rel"/>
</dbReference>
<dbReference type="RefSeq" id="WP_379880282.1">
    <property type="nucleotide sequence ID" value="NZ_JBHPON010000001.1"/>
</dbReference>
<dbReference type="PANTHER" id="PTHR43135">
    <property type="entry name" value="ALPHA-D-RIBOSE 1-METHYLPHOSPHONATE 5-TRIPHOSPHATE DIPHOSPHATASE"/>
    <property type="match status" value="1"/>
</dbReference>
<dbReference type="Gene3D" id="3.40.50.10910">
    <property type="entry name" value="Amidohydrolase"/>
    <property type="match status" value="1"/>
</dbReference>
<dbReference type="Proteomes" id="UP001596116">
    <property type="component" value="Unassembled WGS sequence"/>
</dbReference>
<evidence type="ECO:0000256" key="1">
    <source>
        <dbReference type="SAM" id="SignalP"/>
    </source>
</evidence>
<dbReference type="SUPFAM" id="SSF51338">
    <property type="entry name" value="Composite domain of metallo-dependent hydrolases"/>
    <property type="match status" value="1"/>
</dbReference>
<proteinExistence type="predicted"/>
<feature type="signal peptide" evidence="1">
    <location>
        <begin position="1"/>
        <end position="22"/>
    </location>
</feature>
<dbReference type="InterPro" id="IPR011059">
    <property type="entry name" value="Metal-dep_hydrolase_composite"/>
</dbReference>
<dbReference type="PROSITE" id="PS51257">
    <property type="entry name" value="PROKAR_LIPOPROTEIN"/>
    <property type="match status" value="1"/>
</dbReference>
<evidence type="ECO:0000313" key="3">
    <source>
        <dbReference type="EMBL" id="MFC6034396.1"/>
    </source>
</evidence>
<evidence type="ECO:0000259" key="2">
    <source>
        <dbReference type="Pfam" id="PF01979"/>
    </source>
</evidence>
<dbReference type="EMBL" id="JBHPON010000001">
    <property type="protein sequence ID" value="MFC6034396.1"/>
    <property type="molecule type" value="Genomic_DNA"/>
</dbReference>
<feature type="chain" id="PRO_5047304407" evidence="1">
    <location>
        <begin position="23"/>
        <end position="453"/>
    </location>
</feature>
<gene>
    <name evidence="3" type="ORF">ACFMB1_02510</name>
</gene>
<comment type="caution">
    <text evidence="3">The sequence shown here is derived from an EMBL/GenBank/DDBJ whole genome shotgun (WGS) entry which is preliminary data.</text>
</comment>
<dbReference type="Gene3D" id="2.30.40.10">
    <property type="entry name" value="Urease, subunit C, domain 1"/>
    <property type="match status" value="1"/>
</dbReference>
<protein>
    <submittedName>
        <fullName evidence="3">Amidohydrolase family protein</fullName>
    </submittedName>
</protein>
<dbReference type="Gene3D" id="3.30.110.90">
    <property type="entry name" value="Amidohydrolase"/>
    <property type="match status" value="1"/>
</dbReference>
<sequence length="453" mass="48677">MTIHRLFTAVAMLLAGACATQTAPPADIAIRNVNVIPMTEETILQDRTVLIRDGRISEIQSGVQSAAHAQQIIDGNGGYLIPGLADMHAHLGLILPWDGDPSRDRKARDLCLYLPNGVTKIRNMRGTPGDLELRAELRNGTLTGPELLLAGPSLHSTLPDSFGPKVTTAEEAEAIVRAQAAAGYDLIKVHNALPQPAYDAVIETAAALDIPVAGHIQQGKSAAENARLGSIEHAEELVKMLGDGKDFSDAPEFLDALKTSGAYVTPTLVVFETIAKYLDDTSLAALYDAPETAYVSAYWRRNMSAEKNFFRQSFGENYASQIEGLNEQSAQHRIMTRQLNDAGVPLLLGTDAVGLVAPGFSTHQELMLMVKSGMTPYEALLTATVNPARWAGKTGAEGVIVTDAKADLVLLSSNPLENINATTSVIGVMKSGEWMDRPRLDAMLDQCREPDAE</sequence>
<keyword evidence="4" id="KW-1185">Reference proteome</keyword>
<feature type="domain" description="Amidohydrolase-related" evidence="2">
    <location>
        <begin position="79"/>
        <end position="434"/>
    </location>
</feature>